<organism evidence="3 4">
    <name type="scientific">Xenoophorus captivus</name>
    <dbReference type="NCBI Taxonomy" id="1517983"/>
    <lineage>
        <taxon>Eukaryota</taxon>
        <taxon>Metazoa</taxon>
        <taxon>Chordata</taxon>
        <taxon>Craniata</taxon>
        <taxon>Vertebrata</taxon>
        <taxon>Euteleostomi</taxon>
        <taxon>Actinopterygii</taxon>
        <taxon>Neopterygii</taxon>
        <taxon>Teleostei</taxon>
        <taxon>Neoteleostei</taxon>
        <taxon>Acanthomorphata</taxon>
        <taxon>Ovalentaria</taxon>
        <taxon>Atherinomorphae</taxon>
        <taxon>Cyprinodontiformes</taxon>
        <taxon>Goodeidae</taxon>
        <taxon>Xenoophorus</taxon>
    </lineage>
</organism>
<feature type="non-terminal residue" evidence="3">
    <location>
        <position position="84"/>
    </location>
</feature>
<evidence type="ECO:0000313" key="4">
    <source>
        <dbReference type="Proteomes" id="UP001434883"/>
    </source>
</evidence>
<dbReference type="PANTHER" id="PTHR22406">
    <property type="entry name" value="NASCENT POLYPEPTIDE-ASSOCIATED COMPLEX SUBUNIT ALPHA, MUSCLE-SPECIFIC FORM"/>
    <property type="match status" value="1"/>
</dbReference>
<feature type="non-terminal residue" evidence="3">
    <location>
        <position position="1"/>
    </location>
</feature>
<sequence>LYESKLNSPLQKTLSPVVWCRQTLDNPSPEIESAKRSLIHRLDLTLSGVHRESHCSACIWTEWWPLFSVSQQVMQESIRLTLSI</sequence>
<accession>A0ABV0Q3T2</accession>
<evidence type="ECO:0000256" key="1">
    <source>
        <dbReference type="ARBA" id="ARBA00006652"/>
    </source>
</evidence>
<dbReference type="PANTHER" id="PTHR22406:SF4">
    <property type="entry name" value="SLAIN MOTIF-CONTAINING PROTEIN 2"/>
    <property type="match status" value="1"/>
</dbReference>
<gene>
    <name evidence="3" type="ORF">XENOCAPTIV_016567</name>
</gene>
<comment type="similarity">
    <text evidence="1">Belongs to the SLAIN motif-containing family.</text>
</comment>
<protein>
    <submittedName>
        <fullName evidence="3">Uncharacterized protein</fullName>
    </submittedName>
</protein>
<evidence type="ECO:0000256" key="2">
    <source>
        <dbReference type="ARBA" id="ARBA00023054"/>
    </source>
</evidence>
<keyword evidence="2" id="KW-0175">Coiled coil</keyword>
<dbReference type="Proteomes" id="UP001434883">
    <property type="component" value="Unassembled WGS sequence"/>
</dbReference>
<dbReference type="InterPro" id="IPR026179">
    <property type="entry name" value="Slain"/>
</dbReference>
<evidence type="ECO:0000313" key="3">
    <source>
        <dbReference type="EMBL" id="MEQ2190435.1"/>
    </source>
</evidence>
<reference evidence="3 4" key="1">
    <citation type="submission" date="2021-06" db="EMBL/GenBank/DDBJ databases">
        <authorList>
            <person name="Palmer J.M."/>
        </authorList>
    </citation>
    <scope>NUCLEOTIDE SEQUENCE [LARGE SCALE GENOMIC DNA]</scope>
    <source>
        <strain evidence="3 4">XC_2019</strain>
        <tissue evidence="3">Muscle</tissue>
    </source>
</reference>
<proteinExistence type="inferred from homology"/>
<dbReference type="Pfam" id="PF15301">
    <property type="entry name" value="SLAIN"/>
    <property type="match status" value="1"/>
</dbReference>
<comment type="caution">
    <text evidence="3">The sequence shown here is derived from an EMBL/GenBank/DDBJ whole genome shotgun (WGS) entry which is preliminary data.</text>
</comment>
<name>A0ABV0Q3T2_9TELE</name>
<dbReference type="EMBL" id="JAHRIN010000033">
    <property type="protein sequence ID" value="MEQ2190435.1"/>
    <property type="molecule type" value="Genomic_DNA"/>
</dbReference>
<keyword evidence="4" id="KW-1185">Reference proteome</keyword>